<dbReference type="RefSeq" id="XP_022320687.1">
    <property type="nucleotide sequence ID" value="XM_022464979.1"/>
</dbReference>
<evidence type="ECO:0000259" key="6">
    <source>
        <dbReference type="PROSITE" id="PS50950"/>
    </source>
</evidence>
<dbReference type="InterPro" id="IPR027805">
    <property type="entry name" value="Transposase_HTH_dom"/>
</dbReference>
<dbReference type="GeneID" id="111122942"/>
<proteinExistence type="predicted"/>
<sequence>MVKTCFWGKCNSDTRYPERIHGVRLIPFPKPKTNEAKCLRWIKACGRPHWQFGQSSINRHTFVCSKHFVDPSGPTVEFPDPLPADGSKLKKTRLHWKLRHDGKSEFTNPDGNTATSVVEETVGMTVTESETDCQQLPIATGDSLGLLTAAAHIRELQDKLNSTAEALHHQKVLNQHLQLQISSTSQECTTDNLEAALTVDKILQQEERVSGLFLYYTNLKCPTFVTLLEFLTCQQMPAYSKKRKDINRMDPASQLLLTLMRLRHNFGVKDLAARFCISKQLVSEVFNAWIDHMYIMLGAIPIWPHRDEIISNMPAQFKSEFPKTLAIVDCTELKTQKLHL</sequence>
<dbReference type="PANTHER" id="PTHR23080">
    <property type="entry name" value="THAP DOMAIN PROTEIN"/>
    <property type="match status" value="1"/>
</dbReference>
<dbReference type="PROSITE" id="PS50950">
    <property type="entry name" value="ZF_THAP"/>
    <property type="match status" value="1"/>
</dbReference>
<keyword evidence="2 5" id="KW-0863">Zinc-finger</keyword>
<keyword evidence="1" id="KW-0479">Metal-binding</keyword>
<keyword evidence="3" id="KW-0862">Zinc</keyword>
<evidence type="ECO:0000256" key="1">
    <source>
        <dbReference type="ARBA" id="ARBA00022723"/>
    </source>
</evidence>
<protein>
    <submittedName>
        <fullName evidence="8">Uncharacterized protein LOC111122942</fullName>
    </submittedName>
</protein>
<keyword evidence="7" id="KW-1185">Reference proteome</keyword>
<dbReference type="SUPFAM" id="SSF57716">
    <property type="entry name" value="Glucocorticoid receptor-like (DNA-binding domain)"/>
    <property type="match status" value="1"/>
</dbReference>
<evidence type="ECO:0000256" key="2">
    <source>
        <dbReference type="ARBA" id="ARBA00022771"/>
    </source>
</evidence>
<name>A0A8B8CXT6_CRAVI</name>
<dbReference type="Pfam" id="PF13613">
    <property type="entry name" value="HTH_Tnp_4"/>
    <property type="match status" value="1"/>
</dbReference>
<evidence type="ECO:0000256" key="5">
    <source>
        <dbReference type="PROSITE-ProRule" id="PRU00309"/>
    </source>
</evidence>
<dbReference type="InterPro" id="IPR006612">
    <property type="entry name" value="THAP_Znf"/>
</dbReference>
<dbReference type="OrthoDB" id="6138163at2759"/>
<evidence type="ECO:0000256" key="4">
    <source>
        <dbReference type="ARBA" id="ARBA00023125"/>
    </source>
</evidence>
<evidence type="ECO:0000256" key="3">
    <source>
        <dbReference type="ARBA" id="ARBA00022833"/>
    </source>
</evidence>
<keyword evidence="4 5" id="KW-0238">DNA-binding</keyword>
<gene>
    <name evidence="8" type="primary">LOC111122942</name>
</gene>
<accession>A0A8B8CXT6</accession>
<dbReference type="AlphaFoldDB" id="A0A8B8CXT6"/>
<evidence type="ECO:0000313" key="8">
    <source>
        <dbReference type="RefSeq" id="XP_022320687.1"/>
    </source>
</evidence>
<feature type="domain" description="THAP-type" evidence="6">
    <location>
        <begin position="1"/>
        <end position="86"/>
    </location>
</feature>
<organism evidence="7 8">
    <name type="scientific">Crassostrea virginica</name>
    <name type="common">Eastern oyster</name>
    <dbReference type="NCBI Taxonomy" id="6565"/>
    <lineage>
        <taxon>Eukaryota</taxon>
        <taxon>Metazoa</taxon>
        <taxon>Spiralia</taxon>
        <taxon>Lophotrochozoa</taxon>
        <taxon>Mollusca</taxon>
        <taxon>Bivalvia</taxon>
        <taxon>Autobranchia</taxon>
        <taxon>Pteriomorphia</taxon>
        <taxon>Ostreida</taxon>
        <taxon>Ostreoidea</taxon>
        <taxon>Ostreidae</taxon>
        <taxon>Crassostrea</taxon>
    </lineage>
</organism>
<reference evidence="8" key="1">
    <citation type="submission" date="2025-08" db="UniProtKB">
        <authorList>
            <consortium name="RefSeq"/>
        </authorList>
    </citation>
    <scope>IDENTIFICATION</scope>
    <source>
        <tissue evidence="8">Whole sample</tissue>
    </source>
</reference>
<dbReference type="Pfam" id="PF05485">
    <property type="entry name" value="THAP"/>
    <property type="match status" value="1"/>
</dbReference>
<dbReference type="GO" id="GO:0008270">
    <property type="term" value="F:zinc ion binding"/>
    <property type="evidence" value="ECO:0007669"/>
    <property type="project" value="UniProtKB-KW"/>
</dbReference>
<dbReference type="GO" id="GO:0003677">
    <property type="term" value="F:DNA binding"/>
    <property type="evidence" value="ECO:0007669"/>
    <property type="project" value="UniProtKB-UniRule"/>
</dbReference>
<evidence type="ECO:0000313" key="7">
    <source>
        <dbReference type="Proteomes" id="UP000694844"/>
    </source>
</evidence>
<dbReference type="Proteomes" id="UP000694844">
    <property type="component" value="Chromosome 3"/>
</dbReference>
<dbReference type="KEGG" id="cvn:111122942"/>